<feature type="compositionally biased region" description="Low complexity" evidence="5">
    <location>
        <begin position="395"/>
        <end position="412"/>
    </location>
</feature>
<accession>A0A2R6Y4E8</accession>
<evidence type="ECO:0000256" key="3">
    <source>
        <dbReference type="ARBA" id="ARBA00022989"/>
    </source>
</evidence>
<comment type="subcellular location">
    <subcellularLocation>
        <location evidence="1">Membrane</location>
        <topology evidence="1">Multi-pass membrane protein</topology>
    </subcellularLocation>
</comment>
<feature type="domain" description="O-antigen ligase-related" evidence="7">
    <location>
        <begin position="175"/>
        <end position="306"/>
    </location>
</feature>
<dbReference type="InterPro" id="IPR007016">
    <property type="entry name" value="O-antigen_ligase-rel_domated"/>
</dbReference>
<comment type="caution">
    <text evidence="8">The sequence shown here is derived from an EMBL/GenBank/DDBJ whole genome shotgun (WGS) entry which is preliminary data.</text>
</comment>
<evidence type="ECO:0000259" key="7">
    <source>
        <dbReference type="Pfam" id="PF04932"/>
    </source>
</evidence>
<dbReference type="Proteomes" id="UP000244338">
    <property type="component" value="Unassembled WGS sequence"/>
</dbReference>
<dbReference type="PANTHER" id="PTHR37422">
    <property type="entry name" value="TEICHURONIC ACID BIOSYNTHESIS PROTEIN TUAE"/>
    <property type="match status" value="1"/>
</dbReference>
<feature type="transmembrane region" description="Helical" evidence="6">
    <location>
        <begin position="355"/>
        <end position="374"/>
    </location>
</feature>
<feature type="transmembrane region" description="Helical" evidence="6">
    <location>
        <begin position="98"/>
        <end position="116"/>
    </location>
</feature>
<evidence type="ECO:0000256" key="1">
    <source>
        <dbReference type="ARBA" id="ARBA00004141"/>
    </source>
</evidence>
<evidence type="ECO:0000256" key="2">
    <source>
        <dbReference type="ARBA" id="ARBA00022692"/>
    </source>
</evidence>
<feature type="transmembrane region" description="Helical" evidence="6">
    <location>
        <begin position="136"/>
        <end position="162"/>
    </location>
</feature>
<organism evidence="8 9">
    <name type="scientific">Candidatus Carbonibacillus altaicus</name>
    <dbReference type="NCBI Taxonomy" id="2163959"/>
    <lineage>
        <taxon>Bacteria</taxon>
        <taxon>Bacillati</taxon>
        <taxon>Bacillota</taxon>
        <taxon>Bacilli</taxon>
        <taxon>Bacillales</taxon>
        <taxon>Candidatus Carbonibacillus</taxon>
    </lineage>
</organism>
<name>A0A2R6Y4E8_9BACL</name>
<feature type="transmembrane region" description="Helical" evidence="6">
    <location>
        <begin position="299"/>
        <end position="319"/>
    </location>
</feature>
<evidence type="ECO:0000256" key="5">
    <source>
        <dbReference type="SAM" id="MobiDB-lite"/>
    </source>
</evidence>
<evidence type="ECO:0000256" key="4">
    <source>
        <dbReference type="ARBA" id="ARBA00023136"/>
    </source>
</evidence>
<evidence type="ECO:0000313" key="9">
    <source>
        <dbReference type="Proteomes" id="UP000244338"/>
    </source>
</evidence>
<keyword evidence="3 6" id="KW-1133">Transmembrane helix</keyword>
<sequence length="432" mass="47739">MLGLSTLAALWDKGLLFILAGSALLFHFDKTKWHALMHTLKWPLILWIGLGIAHLFLDLPNFAASFDGFRAVYFYMLAALIGLFLFDDEASSRRLLDLLLAVATLAAIVGIGQYIVGVDVPASWTDVSEKTSRRAFSFVVSPNVFGSYMALFTPIAAGLLLISKTSWGRLYYSISFFLLGAGLILSASRGAWLALALSALVTAFMLRRIYALALSSVFVLLTAIIPPIRRRILALISPTYWEKSGSDGRIARWTRAYHEMRFDPFFGKGLGHYGGATGQRYFGTTYVDSYYFKTLAETGLVGLGLLLYLLLTLLVALWQKTLSQRNRSTKILTISLVTGLTAVLLHNAVENIFEVPFMNAYFWLIVGLTFSMLWRGEDPAVRFTEDAPSKDTPSGHHQSSSPIQPSSLMQPPGQNHNMPPATQLKAKVNGHA</sequence>
<protein>
    <submittedName>
        <fullName evidence="8">O-antigen polymerase</fullName>
    </submittedName>
</protein>
<feature type="transmembrane region" description="Helical" evidence="6">
    <location>
        <begin position="6"/>
        <end position="28"/>
    </location>
</feature>
<dbReference type="PANTHER" id="PTHR37422:SF13">
    <property type="entry name" value="LIPOPOLYSACCHARIDE BIOSYNTHESIS PROTEIN PA4999-RELATED"/>
    <property type="match status" value="1"/>
</dbReference>
<feature type="transmembrane region" description="Helical" evidence="6">
    <location>
        <begin position="69"/>
        <end position="86"/>
    </location>
</feature>
<keyword evidence="2 6" id="KW-0812">Transmembrane</keyword>
<feature type="transmembrane region" description="Helical" evidence="6">
    <location>
        <begin position="40"/>
        <end position="57"/>
    </location>
</feature>
<dbReference type="InterPro" id="IPR051533">
    <property type="entry name" value="WaaL-like"/>
</dbReference>
<feature type="transmembrane region" description="Helical" evidence="6">
    <location>
        <begin position="331"/>
        <end position="349"/>
    </location>
</feature>
<gene>
    <name evidence="8" type="ORF">BSOLF_1261</name>
</gene>
<keyword evidence="4 6" id="KW-0472">Membrane</keyword>
<dbReference type="Pfam" id="PF04932">
    <property type="entry name" value="Wzy_C"/>
    <property type="match status" value="1"/>
</dbReference>
<feature type="region of interest" description="Disordered" evidence="5">
    <location>
        <begin position="384"/>
        <end position="432"/>
    </location>
</feature>
<evidence type="ECO:0000256" key="6">
    <source>
        <dbReference type="SAM" id="Phobius"/>
    </source>
</evidence>
<dbReference type="EMBL" id="PEBX01000005">
    <property type="protein sequence ID" value="PTQ57557.1"/>
    <property type="molecule type" value="Genomic_DNA"/>
</dbReference>
<reference evidence="9" key="1">
    <citation type="journal article" date="2018" name="Sci. Rep.">
        <title>Lignite coal burning seam in the remote Altai Mountains harbors a hydrogen-driven thermophilic microbial community.</title>
        <authorList>
            <person name="Kadnikov V.V."/>
            <person name="Mardanov A.V."/>
            <person name="Ivasenko D.A."/>
            <person name="Antsiferov D.V."/>
            <person name="Beletsky A.V."/>
            <person name="Karnachuk O.V."/>
            <person name="Ravin N.V."/>
        </authorList>
    </citation>
    <scope>NUCLEOTIDE SEQUENCE [LARGE SCALE GENOMIC DNA]</scope>
</reference>
<feature type="transmembrane region" description="Helical" evidence="6">
    <location>
        <begin position="211"/>
        <end position="228"/>
    </location>
</feature>
<dbReference type="AlphaFoldDB" id="A0A2R6Y4E8"/>
<feature type="transmembrane region" description="Helical" evidence="6">
    <location>
        <begin position="169"/>
        <end position="185"/>
    </location>
</feature>
<evidence type="ECO:0000313" key="8">
    <source>
        <dbReference type="EMBL" id="PTQ57557.1"/>
    </source>
</evidence>
<dbReference type="GO" id="GO:0016020">
    <property type="term" value="C:membrane"/>
    <property type="evidence" value="ECO:0007669"/>
    <property type="project" value="UniProtKB-SubCell"/>
</dbReference>
<proteinExistence type="predicted"/>